<dbReference type="GO" id="GO:0016773">
    <property type="term" value="F:phosphotransferase activity, alcohol group as acceptor"/>
    <property type="evidence" value="ECO:0007669"/>
    <property type="project" value="InterPro"/>
</dbReference>
<dbReference type="Proteomes" id="UP000058305">
    <property type="component" value="Chromosome"/>
</dbReference>
<sequence>MIILSLQSGTSADGIDVAVVEATTSGDPATPELTLASRWTRTLDWEPALRARILAYADGESLDAGAHTALTTAIGQGFADAAASAIAECGLAPDLVVSHGQTVFHWVEDGRARGTLQLGEPAWIAEATGAPVLANLRAADIAAGGQGAPLMGLFDAAFFGPAVDVASLNLGGIANLQVLGADGSALAFDTGPANVLIDASVAEHTGGVLGFDRDGELAASGTVNDAVLAALLAHPYLEQAAPKSTGRETFTLEVVRNAEASAGVRLELPALIATLTRYTAITVADALRRTGPEVRTVVASGGGVLNPSLVRELAAALARDSVSLRTSDELGIDPEFKESLLFAFLGFCSWHRIPVSLVRGIARIAGAISPAPHGFTLPAPLDGISRLRLVAATNPGGGHGDD</sequence>
<reference evidence="1 2" key="1">
    <citation type="journal article" date="2016" name="J. Biotechnol.">
        <title>First complete genome sequence of a species in the genus Microterricola, an extremophilic cold active enzyme producing bacterial strain ERGS5:02 isolated from Sikkim Himalaya.</title>
        <authorList>
            <person name="Himanshu"/>
            <person name="Swarnkar M.K."/>
            <person name="Singh D."/>
            <person name="Kumar R."/>
        </authorList>
    </citation>
    <scope>NUCLEOTIDE SEQUENCE [LARGE SCALE GENOMIC DNA]</scope>
    <source>
        <strain evidence="1 2">ERGS5:02</strain>
    </source>
</reference>
<dbReference type="AlphaFoldDB" id="A0A109QWD6"/>
<name>A0A109QWD6_9MICO</name>
<gene>
    <name evidence="1" type="ORF">AWU67_01385</name>
</gene>
<dbReference type="Pfam" id="PF03702">
    <property type="entry name" value="AnmK"/>
    <property type="match status" value="1"/>
</dbReference>
<dbReference type="GO" id="GO:0009254">
    <property type="term" value="P:peptidoglycan turnover"/>
    <property type="evidence" value="ECO:0007669"/>
    <property type="project" value="InterPro"/>
</dbReference>
<dbReference type="Gene3D" id="3.30.420.40">
    <property type="match status" value="2"/>
</dbReference>
<dbReference type="PANTHER" id="PTHR30605:SF0">
    <property type="entry name" value="ANHYDRO-N-ACETYLMURAMIC ACID KINASE"/>
    <property type="match status" value="1"/>
</dbReference>
<dbReference type="InterPro" id="IPR043129">
    <property type="entry name" value="ATPase_NBD"/>
</dbReference>
<dbReference type="RefSeq" id="WP_067225743.1">
    <property type="nucleotide sequence ID" value="NZ_CP014145.1"/>
</dbReference>
<dbReference type="KEGG" id="mvd:AWU67_01385"/>
<dbReference type="OrthoDB" id="9763949at2"/>
<dbReference type="GO" id="GO:0006040">
    <property type="term" value="P:amino sugar metabolic process"/>
    <property type="evidence" value="ECO:0007669"/>
    <property type="project" value="InterPro"/>
</dbReference>
<proteinExistence type="predicted"/>
<dbReference type="InterPro" id="IPR005338">
    <property type="entry name" value="Anhydro_N_Ac-Mur_kinase"/>
</dbReference>
<evidence type="ECO:0000313" key="1">
    <source>
        <dbReference type="EMBL" id="AMB57735.1"/>
    </source>
</evidence>
<protein>
    <recommendedName>
        <fullName evidence="3">Anhydro-N-acetylmuramic acid kinase</fullName>
    </recommendedName>
</protein>
<dbReference type="PANTHER" id="PTHR30605">
    <property type="entry name" value="ANHYDRO-N-ACETYLMURAMIC ACID KINASE"/>
    <property type="match status" value="1"/>
</dbReference>
<evidence type="ECO:0008006" key="3">
    <source>
        <dbReference type="Google" id="ProtNLM"/>
    </source>
</evidence>
<dbReference type="EMBL" id="CP014145">
    <property type="protein sequence ID" value="AMB57735.1"/>
    <property type="molecule type" value="Genomic_DNA"/>
</dbReference>
<accession>A0A109QWD6</accession>
<dbReference type="SUPFAM" id="SSF53067">
    <property type="entry name" value="Actin-like ATPase domain"/>
    <property type="match status" value="1"/>
</dbReference>
<keyword evidence="2" id="KW-1185">Reference proteome</keyword>
<evidence type="ECO:0000313" key="2">
    <source>
        <dbReference type="Proteomes" id="UP000058305"/>
    </source>
</evidence>
<dbReference type="GO" id="GO:0005524">
    <property type="term" value="F:ATP binding"/>
    <property type="evidence" value="ECO:0007669"/>
    <property type="project" value="InterPro"/>
</dbReference>
<reference evidence="2" key="2">
    <citation type="submission" date="2016-01" db="EMBL/GenBank/DDBJ databases">
        <title>First complete genome sequence of a species in the genus Microterricola, an extremophilic cold active enzyme producing strain ERGS5:02 isolated from Sikkim Himalaya.</title>
        <authorList>
            <person name="Kumar R."/>
            <person name="Singh D."/>
            <person name="Swarnkar M.K."/>
        </authorList>
    </citation>
    <scope>NUCLEOTIDE SEQUENCE [LARGE SCALE GENOMIC DNA]</scope>
    <source>
        <strain evidence="2">ERGS5:02</strain>
    </source>
</reference>
<organism evidence="1 2">
    <name type="scientific">Microterricola viridarii</name>
    <dbReference type="NCBI Taxonomy" id="412690"/>
    <lineage>
        <taxon>Bacteria</taxon>
        <taxon>Bacillati</taxon>
        <taxon>Actinomycetota</taxon>
        <taxon>Actinomycetes</taxon>
        <taxon>Micrococcales</taxon>
        <taxon>Microbacteriaceae</taxon>
        <taxon>Microterricola</taxon>
    </lineage>
</organism>